<accession>A0A3N0GN04</accession>
<evidence type="ECO:0000313" key="2">
    <source>
        <dbReference type="Proteomes" id="UP000279994"/>
    </source>
</evidence>
<dbReference type="RefSeq" id="WP_123223233.1">
    <property type="nucleotide sequence ID" value="NZ_RJSF01000040.1"/>
</dbReference>
<gene>
    <name evidence="1" type="ORF">EFL26_12730</name>
</gene>
<dbReference type="EMBL" id="RJSF01000040">
    <property type="protein sequence ID" value="RNM13827.1"/>
    <property type="molecule type" value="Genomic_DNA"/>
</dbReference>
<proteinExistence type="predicted"/>
<comment type="caution">
    <text evidence="1">The sequence shown here is derived from an EMBL/GenBank/DDBJ whole genome shotgun (WGS) entry which is preliminary data.</text>
</comment>
<dbReference type="Proteomes" id="UP000279994">
    <property type="component" value="Unassembled WGS sequence"/>
</dbReference>
<evidence type="ECO:0000313" key="1">
    <source>
        <dbReference type="EMBL" id="RNM13827.1"/>
    </source>
</evidence>
<keyword evidence="2" id="KW-1185">Reference proteome</keyword>
<sequence length="319" mass="31606">MSHHVIAAVRRRRTALGWAALLLAVPAVVLGNLSLASASAPVTATITVAKVYSPSIPGPSDPGGAQLVVKSVAFTVDFTTDAPLSNGGSTLVTLTVTSGPDKGLVLGSASLPGGQQSGSVVAAAGIPHAANNVGLKLTAKSPGTAPGTATVDVLKTFVSAPGSSTLTGIGGGGGAGVPCDPSPTDQTCGDLRLPSSSSATSGLLLTQGLCAGATGCNLTAGSVLQWLANLDPSVGPTNPVVFVAKCDKSLCPGKGIKTYTVSVEKSGTHDVFPSPPCAAKGVVDDVDLGFCTDYVQSTRDGAGDVLLYVLFAKDAKIIW</sequence>
<protein>
    <submittedName>
        <fullName evidence="1">Uncharacterized protein</fullName>
    </submittedName>
</protein>
<organism evidence="1 2">
    <name type="scientific">Nocardioides pocheonensis</name>
    <dbReference type="NCBI Taxonomy" id="661485"/>
    <lineage>
        <taxon>Bacteria</taxon>
        <taxon>Bacillati</taxon>
        <taxon>Actinomycetota</taxon>
        <taxon>Actinomycetes</taxon>
        <taxon>Propionibacteriales</taxon>
        <taxon>Nocardioidaceae</taxon>
        <taxon>Nocardioides</taxon>
    </lineage>
</organism>
<dbReference type="AlphaFoldDB" id="A0A3N0GN04"/>
<name>A0A3N0GN04_9ACTN</name>
<dbReference type="OrthoDB" id="3782238at2"/>
<reference evidence="1 2" key="1">
    <citation type="submission" date="2018-11" db="EMBL/GenBank/DDBJ databases">
        <authorList>
            <person name="Li F."/>
        </authorList>
    </citation>
    <scope>NUCLEOTIDE SEQUENCE [LARGE SCALE GENOMIC DNA]</scope>
    <source>
        <strain evidence="1 2">Gsoil 818</strain>
    </source>
</reference>